<gene>
    <name evidence="2" type="ORF">ENSA5_65280</name>
</gene>
<evidence type="ECO:0008006" key="4">
    <source>
        <dbReference type="Google" id="ProtNLM"/>
    </source>
</evidence>
<organism evidence="2 3">
    <name type="scientific">Enhygromyxa salina</name>
    <dbReference type="NCBI Taxonomy" id="215803"/>
    <lineage>
        <taxon>Bacteria</taxon>
        <taxon>Pseudomonadati</taxon>
        <taxon>Myxococcota</taxon>
        <taxon>Polyangia</taxon>
        <taxon>Nannocystales</taxon>
        <taxon>Nannocystaceae</taxon>
        <taxon>Enhygromyxa</taxon>
    </lineage>
</organism>
<feature type="compositionally biased region" description="Low complexity" evidence="1">
    <location>
        <begin position="30"/>
        <end position="57"/>
    </location>
</feature>
<protein>
    <recommendedName>
        <fullName evidence="4">Outer membrane protein beta-barrel domain-containing protein</fullName>
    </recommendedName>
</protein>
<evidence type="ECO:0000313" key="3">
    <source>
        <dbReference type="Proteomes" id="UP000237968"/>
    </source>
</evidence>
<evidence type="ECO:0000256" key="1">
    <source>
        <dbReference type="SAM" id="MobiDB-lite"/>
    </source>
</evidence>
<accession>A0A2S9XC55</accession>
<proteinExistence type="predicted"/>
<evidence type="ECO:0000313" key="2">
    <source>
        <dbReference type="EMBL" id="PRP90436.1"/>
    </source>
</evidence>
<sequence length="283" mass="30189">MREPSPSKKFARALVSAGLGIGLGFGPELAHAGPAETEAAEPASAAEPANAEPATAKAPPPAAEPADARPPTGTRDHVDAGNPRTRLLESAPFDLVGGGGRPGDWAVELSGGWPWQRLRAQMSFAHGLTPLVELETALGRRWRPAVGLGLRWVDRPHVRLSGEVLFAWLFVTPEAVAKRGPQGELRLRLAFPVRRVAPYLTLGSRSTALVDRRRIEGATGIETSRSARHNWTGWATVGLAIAITEQVGVELGVDYPWVDYPTIPIPGFHAGLLLGDFRGGEAR</sequence>
<dbReference type="AlphaFoldDB" id="A0A2S9XC55"/>
<feature type="region of interest" description="Disordered" evidence="1">
    <location>
        <begin position="25"/>
        <end position="84"/>
    </location>
</feature>
<dbReference type="EMBL" id="PVNK01000282">
    <property type="protein sequence ID" value="PRP90436.1"/>
    <property type="molecule type" value="Genomic_DNA"/>
</dbReference>
<comment type="caution">
    <text evidence="2">The sequence shown here is derived from an EMBL/GenBank/DDBJ whole genome shotgun (WGS) entry which is preliminary data.</text>
</comment>
<dbReference type="OrthoDB" id="5504561at2"/>
<name>A0A2S9XC55_9BACT</name>
<dbReference type="RefSeq" id="WP_146156370.1">
    <property type="nucleotide sequence ID" value="NZ_PVNK01000282.1"/>
</dbReference>
<reference evidence="2 3" key="1">
    <citation type="submission" date="2018-03" db="EMBL/GenBank/DDBJ databases">
        <title>Draft Genome Sequences of the Obligatory Marine Myxobacteria Enhygromyxa salina SWB005.</title>
        <authorList>
            <person name="Poehlein A."/>
            <person name="Moghaddam J.A."/>
            <person name="Harms H."/>
            <person name="Alanjari M."/>
            <person name="Koenig G.M."/>
            <person name="Daniel R."/>
            <person name="Schaeberle T.F."/>
        </authorList>
    </citation>
    <scope>NUCLEOTIDE SEQUENCE [LARGE SCALE GENOMIC DNA]</scope>
    <source>
        <strain evidence="2 3">SWB005</strain>
    </source>
</reference>
<dbReference type="Proteomes" id="UP000237968">
    <property type="component" value="Unassembled WGS sequence"/>
</dbReference>
<keyword evidence="3" id="KW-1185">Reference proteome</keyword>